<dbReference type="SUPFAM" id="SSF51445">
    <property type="entry name" value="(Trans)glycosidases"/>
    <property type="match status" value="1"/>
</dbReference>
<organism evidence="7 8">
    <name type="scientific">Rotaria sordida</name>
    <dbReference type="NCBI Taxonomy" id="392033"/>
    <lineage>
        <taxon>Eukaryota</taxon>
        <taxon>Metazoa</taxon>
        <taxon>Spiralia</taxon>
        <taxon>Gnathifera</taxon>
        <taxon>Rotifera</taxon>
        <taxon>Eurotatoria</taxon>
        <taxon>Bdelloidea</taxon>
        <taxon>Philodinida</taxon>
        <taxon>Philodinidae</taxon>
        <taxon>Rotaria</taxon>
    </lineage>
</organism>
<evidence type="ECO:0000256" key="2">
    <source>
        <dbReference type="ARBA" id="ARBA00023277"/>
    </source>
</evidence>
<dbReference type="GO" id="GO:0004568">
    <property type="term" value="F:chitinase activity"/>
    <property type="evidence" value="ECO:0007669"/>
    <property type="project" value="UniProtKB-ARBA"/>
</dbReference>
<dbReference type="SMART" id="SM00636">
    <property type="entry name" value="Glyco_18"/>
    <property type="match status" value="1"/>
</dbReference>
<dbReference type="InterPro" id="IPR001579">
    <property type="entry name" value="Glyco_hydro_18_chit_AS"/>
</dbReference>
<dbReference type="GO" id="GO:0008061">
    <property type="term" value="F:chitin binding"/>
    <property type="evidence" value="ECO:0007669"/>
    <property type="project" value="InterPro"/>
</dbReference>
<dbReference type="EMBL" id="CAJNOU010000809">
    <property type="protein sequence ID" value="CAF1092963.1"/>
    <property type="molecule type" value="Genomic_DNA"/>
</dbReference>
<name>A0A814NJ34_9BILA</name>
<keyword evidence="1 4" id="KW-0378">Hydrolase</keyword>
<comment type="similarity">
    <text evidence="5">Belongs to the glycosyl hydrolase 18 family.</text>
</comment>
<dbReference type="InterPro" id="IPR029070">
    <property type="entry name" value="Chitinase_insertion_sf"/>
</dbReference>
<dbReference type="CDD" id="cd06548">
    <property type="entry name" value="GH18_chitinase"/>
    <property type="match status" value="1"/>
</dbReference>
<dbReference type="InterPro" id="IPR003610">
    <property type="entry name" value="CBM5/12"/>
</dbReference>
<dbReference type="SUPFAM" id="SSF54556">
    <property type="entry name" value="Chitinase insertion domain"/>
    <property type="match status" value="1"/>
</dbReference>
<gene>
    <name evidence="7" type="ORF">SEV965_LOCUS15461</name>
</gene>
<dbReference type="PROSITE" id="PS51910">
    <property type="entry name" value="GH18_2"/>
    <property type="match status" value="1"/>
</dbReference>
<protein>
    <recommendedName>
        <fullName evidence="6">GH18 domain-containing protein</fullName>
    </recommendedName>
</protein>
<dbReference type="Pfam" id="PF00704">
    <property type="entry name" value="Glyco_hydro_18"/>
    <property type="match status" value="1"/>
</dbReference>
<dbReference type="GO" id="GO:0005975">
    <property type="term" value="P:carbohydrate metabolic process"/>
    <property type="evidence" value="ECO:0007669"/>
    <property type="project" value="InterPro"/>
</dbReference>
<dbReference type="PROSITE" id="PS01095">
    <property type="entry name" value="GH18_1"/>
    <property type="match status" value="1"/>
</dbReference>
<dbReference type="SUPFAM" id="SSF51055">
    <property type="entry name" value="Carbohydrate binding domain"/>
    <property type="match status" value="1"/>
</dbReference>
<evidence type="ECO:0000256" key="1">
    <source>
        <dbReference type="ARBA" id="ARBA00022801"/>
    </source>
</evidence>
<evidence type="ECO:0000256" key="3">
    <source>
        <dbReference type="ARBA" id="ARBA00023295"/>
    </source>
</evidence>
<dbReference type="InterPro" id="IPR017853">
    <property type="entry name" value="GH"/>
</dbReference>
<evidence type="ECO:0000313" key="8">
    <source>
        <dbReference type="Proteomes" id="UP000663889"/>
    </source>
</evidence>
<evidence type="ECO:0000256" key="4">
    <source>
        <dbReference type="RuleBase" id="RU000489"/>
    </source>
</evidence>
<dbReference type="PANTHER" id="PTHR11177:SF317">
    <property type="entry name" value="CHITINASE 12-RELATED"/>
    <property type="match status" value="1"/>
</dbReference>
<sequence length="475" mass="54036">MVGAAIIVAYYAAWSIYSRSYFISDIPGDKITHINYAFANIDFDGRIILGDSWADVEKAYLGDTWEQSLRGNFNQLLKLKQKYPHIRTSISIGGWTWSGKFSDIAVNIENRNKFAQSCVEFIRKYGFDGVDIDWEYPVSGGLPGNIQRPEDKQNYVLLLKELRQQLDEAGAVDEKTYLLTIAAGSSPERIADMDLPNMSTYLDWINVMTYDFHGGWEAKTGHNAPLFKNNAETTTDVPPSFIKSKYNCHEAIQDYLAAGIPRSKLVMGLGLYGRGWQGVNSTNLNGFSQPASTELPTGTWENGVFDYDHLKKSYIPTYIRYWDNESKVPFLYNSITGIWISYDDRQSIRIKSDYIKREKLAGAMFWELSTNRNYELIHVTFKTLNNDMPALSESNPPIESISSTIEADSINSTSIVSITSTEELNSNNNSVWEIHKDYKVDDRVTFENQTYQCILAHKSSSHWTPFTITALWQPV</sequence>
<dbReference type="GO" id="GO:0006032">
    <property type="term" value="P:chitin catabolic process"/>
    <property type="evidence" value="ECO:0007669"/>
    <property type="project" value="UniProtKB-ARBA"/>
</dbReference>
<dbReference type="Gene3D" id="3.10.50.10">
    <property type="match status" value="1"/>
</dbReference>
<dbReference type="InterPro" id="IPR036573">
    <property type="entry name" value="CBM_sf_5/12"/>
</dbReference>
<dbReference type="Proteomes" id="UP000663889">
    <property type="component" value="Unassembled WGS sequence"/>
</dbReference>
<dbReference type="GO" id="GO:0030246">
    <property type="term" value="F:carbohydrate binding"/>
    <property type="evidence" value="ECO:0007669"/>
    <property type="project" value="InterPro"/>
</dbReference>
<evidence type="ECO:0000313" key="7">
    <source>
        <dbReference type="EMBL" id="CAF1092963.1"/>
    </source>
</evidence>
<dbReference type="PANTHER" id="PTHR11177">
    <property type="entry name" value="CHITINASE"/>
    <property type="match status" value="1"/>
</dbReference>
<dbReference type="InterPro" id="IPR050314">
    <property type="entry name" value="Glycosyl_Hydrlase_18"/>
</dbReference>
<keyword evidence="2" id="KW-0119">Carbohydrate metabolism</keyword>
<dbReference type="InterPro" id="IPR001223">
    <property type="entry name" value="Glyco_hydro18_cat"/>
</dbReference>
<reference evidence="7" key="1">
    <citation type="submission" date="2021-02" db="EMBL/GenBank/DDBJ databases">
        <authorList>
            <person name="Nowell W R."/>
        </authorList>
    </citation>
    <scope>NUCLEOTIDE SEQUENCE</scope>
</reference>
<dbReference type="AlphaFoldDB" id="A0A814NJ34"/>
<dbReference type="InterPro" id="IPR011583">
    <property type="entry name" value="Chitinase_II/V-like_cat"/>
</dbReference>
<comment type="caution">
    <text evidence="7">The sequence shown here is derived from an EMBL/GenBank/DDBJ whole genome shotgun (WGS) entry which is preliminary data.</text>
</comment>
<evidence type="ECO:0000256" key="5">
    <source>
        <dbReference type="RuleBase" id="RU004453"/>
    </source>
</evidence>
<accession>A0A814NJ34</accession>
<dbReference type="Gene3D" id="3.20.20.80">
    <property type="entry name" value="Glycosidases"/>
    <property type="match status" value="1"/>
</dbReference>
<dbReference type="Pfam" id="PF02839">
    <property type="entry name" value="CBM_5_12"/>
    <property type="match status" value="1"/>
</dbReference>
<dbReference type="Gene3D" id="2.10.10.20">
    <property type="entry name" value="Carbohydrate-binding module superfamily 5/12"/>
    <property type="match status" value="1"/>
</dbReference>
<feature type="domain" description="GH18" evidence="6">
    <location>
        <begin position="5"/>
        <end position="387"/>
    </location>
</feature>
<dbReference type="CDD" id="cd12214">
    <property type="entry name" value="ChiA1_BD"/>
    <property type="match status" value="1"/>
</dbReference>
<evidence type="ECO:0000259" key="6">
    <source>
        <dbReference type="PROSITE" id="PS51910"/>
    </source>
</evidence>
<proteinExistence type="inferred from homology"/>
<dbReference type="GO" id="GO:0005576">
    <property type="term" value="C:extracellular region"/>
    <property type="evidence" value="ECO:0007669"/>
    <property type="project" value="InterPro"/>
</dbReference>
<keyword evidence="3 4" id="KW-0326">Glycosidase</keyword>